<organism evidence="3">
    <name type="scientific">viral metagenome</name>
    <dbReference type="NCBI Taxonomy" id="1070528"/>
    <lineage>
        <taxon>unclassified sequences</taxon>
        <taxon>metagenomes</taxon>
        <taxon>organismal metagenomes</taxon>
    </lineage>
</organism>
<proteinExistence type="predicted"/>
<evidence type="ECO:0000256" key="1">
    <source>
        <dbReference type="SAM" id="Phobius"/>
    </source>
</evidence>
<dbReference type="InterPro" id="IPR014710">
    <property type="entry name" value="RmlC-like_jellyroll"/>
</dbReference>
<sequence>MKLAINFLIFCVVLFVYIHVYNHIKTSSYLEVYEIENLSKDKFEDLNNLKQPLLLNNYTLENSITVDYLTSNYPTFDLNLYNKQSDTFLKIKMEEFESIITSDDSNNYISYNNKEFLDETTLEKVLSSNDSFFRPYNICNKSYDIIMGKKNSSSKLKYSINSRNILYLSSGQIEVTLCPPKYYKNLHVKKNYELLDFYSVIDINNIQPIYKNDYHKVKFLRVLLNANQVLIIPPYWFYSIKFLEKNTIVFFNSYRTFTSTIAIIPDLFIQMLQQNNLKLNMIKKIDTNSESILHQNDTDYEREYETETVKNENVITENVKHKK</sequence>
<keyword evidence="1" id="KW-1133">Transmembrane helix</keyword>
<dbReference type="EMBL" id="MN739876">
    <property type="protein sequence ID" value="QHT75470.1"/>
    <property type="molecule type" value="Genomic_DNA"/>
</dbReference>
<keyword evidence="1" id="KW-0472">Membrane</keyword>
<name>A0A6C0H509_9ZZZZ</name>
<dbReference type="Gene3D" id="2.60.120.10">
    <property type="entry name" value="Jelly Rolls"/>
    <property type="match status" value="1"/>
</dbReference>
<evidence type="ECO:0000259" key="2">
    <source>
        <dbReference type="Pfam" id="PF13621"/>
    </source>
</evidence>
<evidence type="ECO:0000313" key="3">
    <source>
        <dbReference type="EMBL" id="QHT75470.1"/>
    </source>
</evidence>
<keyword evidence="1" id="KW-0812">Transmembrane</keyword>
<accession>A0A6C0H509</accession>
<feature type="domain" description="Cupin-like" evidence="2">
    <location>
        <begin position="108"/>
        <end position="250"/>
    </location>
</feature>
<feature type="transmembrane region" description="Helical" evidence="1">
    <location>
        <begin position="7"/>
        <end position="24"/>
    </location>
</feature>
<protein>
    <recommendedName>
        <fullName evidence="2">Cupin-like domain-containing protein</fullName>
    </recommendedName>
</protein>
<dbReference type="Pfam" id="PF13621">
    <property type="entry name" value="Cupin_8"/>
    <property type="match status" value="1"/>
</dbReference>
<dbReference type="SUPFAM" id="SSF51197">
    <property type="entry name" value="Clavaminate synthase-like"/>
    <property type="match status" value="1"/>
</dbReference>
<dbReference type="InterPro" id="IPR041667">
    <property type="entry name" value="Cupin_8"/>
</dbReference>
<reference evidence="3" key="1">
    <citation type="journal article" date="2020" name="Nature">
        <title>Giant virus diversity and host interactions through global metagenomics.</title>
        <authorList>
            <person name="Schulz F."/>
            <person name="Roux S."/>
            <person name="Paez-Espino D."/>
            <person name="Jungbluth S."/>
            <person name="Walsh D.A."/>
            <person name="Denef V.J."/>
            <person name="McMahon K.D."/>
            <person name="Konstantinidis K.T."/>
            <person name="Eloe-Fadrosh E.A."/>
            <person name="Kyrpides N.C."/>
            <person name="Woyke T."/>
        </authorList>
    </citation>
    <scope>NUCLEOTIDE SEQUENCE</scope>
    <source>
        <strain evidence="3">GVMAG-M-3300023179-63</strain>
    </source>
</reference>
<dbReference type="AlphaFoldDB" id="A0A6C0H509"/>